<dbReference type="EMBL" id="CP098023">
    <property type="protein sequence ID" value="WKD51051.1"/>
    <property type="molecule type" value="Genomic_DNA"/>
</dbReference>
<dbReference type="RefSeq" id="WP_301417952.1">
    <property type="nucleotide sequence ID" value="NZ_CP098023.1"/>
</dbReference>
<evidence type="ECO:0000313" key="2">
    <source>
        <dbReference type="Proteomes" id="UP001321520"/>
    </source>
</evidence>
<organism evidence="1 2">
    <name type="scientific">Microbulbifer spongiae</name>
    <dbReference type="NCBI Taxonomy" id="2944933"/>
    <lineage>
        <taxon>Bacteria</taxon>
        <taxon>Pseudomonadati</taxon>
        <taxon>Pseudomonadota</taxon>
        <taxon>Gammaproteobacteria</taxon>
        <taxon>Cellvibrionales</taxon>
        <taxon>Microbulbiferaceae</taxon>
        <taxon>Microbulbifer</taxon>
    </lineage>
</organism>
<gene>
    <name evidence="1" type="ORF">M8T91_06415</name>
</gene>
<protein>
    <submittedName>
        <fullName evidence="1">Uncharacterized protein</fullName>
    </submittedName>
</protein>
<evidence type="ECO:0000313" key="1">
    <source>
        <dbReference type="EMBL" id="WKD51051.1"/>
    </source>
</evidence>
<sequence>MEFSIGGTFFSDEKPKYEYVADEFSINYEGSKTATCGGILFGDISVEVDANGCLLYASGLCPSSLWKSRILKVPEHSFSKVIVSVDGGFTDGVYHRYDEKQRWTISVDKKNKVLCIGNPDAEGQSVCISPGLVLTIFNGQPLALWFYDLRGLS</sequence>
<keyword evidence="2" id="KW-1185">Reference proteome</keyword>
<name>A0ABY9EIV2_9GAMM</name>
<accession>A0ABY9EIV2</accession>
<dbReference type="Proteomes" id="UP001321520">
    <property type="component" value="Chromosome"/>
</dbReference>
<proteinExistence type="predicted"/>
<reference evidence="1 2" key="1">
    <citation type="submission" date="2022-05" db="EMBL/GenBank/DDBJ databases">
        <title>Microbulbifer sp. nov., isolated from sponge.</title>
        <authorList>
            <person name="Gao L."/>
        </authorList>
    </citation>
    <scope>NUCLEOTIDE SEQUENCE [LARGE SCALE GENOMIC DNA]</scope>
    <source>
        <strain evidence="1 2">MI-G</strain>
    </source>
</reference>